<feature type="non-terminal residue" evidence="5">
    <location>
        <position position="210"/>
    </location>
</feature>
<evidence type="ECO:0000256" key="2">
    <source>
        <dbReference type="ARBA" id="ARBA00023043"/>
    </source>
</evidence>
<dbReference type="PANTHER" id="PTHR24201:SF2">
    <property type="entry name" value="ANKYRIN REPEAT DOMAIN-CONTAINING PROTEIN 42"/>
    <property type="match status" value="1"/>
</dbReference>
<keyword evidence="6" id="KW-1185">Reference proteome</keyword>
<evidence type="ECO:0000256" key="4">
    <source>
        <dbReference type="SAM" id="MobiDB-lite"/>
    </source>
</evidence>
<dbReference type="InterPro" id="IPR036770">
    <property type="entry name" value="Ankyrin_rpt-contain_sf"/>
</dbReference>
<dbReference type="Gene3D" id="1.25.40.20">
    <property type="entry name" value="Ankyrin repeat-containing domain"/>
    <property type="match status" value="1"/>
</dbReference>
<feature type="repeat" description="ANK" evidence="3">
    <location>
        <begin position="71"/>
        <end position="103"/>
    </location>
</feature>
<evidence type="ECO:0000256" key="1">
    <source>
        <dbReference type="ARBA" id="ARBA00022737"/>
    </source>
</evidence>
<feature type="compositionally biased region" description="Pro residues" evidence="4">
    <location>
        <begin position="1"/>
        <end position="11"/>
    </location>
</feature>
<dbReference type="InterPro" id="IPR002110">
    <property type="entry name" value="Ankyrin_rpt"/>
</dbReference>
<name>A0A4P9Z2F1_9FUNG</name>
<proteinExistence type="predicted"/>
<dbReference type="GO" id="GO:0005634">
    <property type="term" value="C:nucleus"/>
    <property type="evidence" value="ECO:0007669"/>
    <property type="project" value="TreeGrafter"/>
</dbReference>
<feature type="region of interest" description="Disordered" evidence="4">
    <location>
        <begin position="1"/>
        <end position="22"/>
    </location>
</feature>
<evidence type="ECO:0000313" key="6">
    <source>
        <dbReference type="Proteomes" id="UP000278143"/>
    </source>
</evidence>
<dbReference type="AlphaFoldDB" id="A0A4P9Z2F1"/>
<protein>
    <submittedName>
        <fullName evidence="5">Ankyrin repeat-containing domain protein</fullName>
    </submittedName>
</protein>
<accession>A0A4P9Z2F1</accession>
<dbReference type="Pfam" id="PF12796">
    <property type="entry name" value="Ank_2"/>
    <property type="match status" value="1"/>
</dbReference>
<gene>
    <name evidence="5" type="ORF">SYNPS1DRAFT_21615</name>
</gene>
<dbReference type="Proteomes" id="UP000278143">
    <property type="component" value="Unassembled WGS sequence"/>
</dbReference>
<organism evidence="5 6">
    <name type="scientific">Syncephalis pseudoplumigaleata</name>
    <dbReference type="NCBI Taxonomy" id="1712513"/>
    <lineage>
        <taxon>Eukaryota</taxon>
        <taxon>Fungi</taxon>
        <taxon>Fungi incertae sedis</taxon>
        <taxon>Zoopagomycota</taxon>
        <taxon>Zoopagomycotina</taxon>
        <taxon>Zoopagomycetes</taxon>
        <taxon>Zoopagales</taxon>
        <taxon>Piptocephalidaceae</taxon>
        <taxon>Syncephalis</taxon>
    </lineage>
</organism>
<keyword evidence="2 3" id="KW-0040">ANK repeat</keyword>
<dbReference type="PROSITE" id="PS50297">
    <property type="entry name" value="ANK_REP_REGION"/>
    <property type="match status" value="1"/>
</dbReference>
<dbReference type="SUPFAM" id="SSF48403">
    <property type="entry name" value="Ankyrin repeat"/>
    <property type="match status" value="1"/>
</dbReference>
<dbReference type="PANTHER" id="PTHR24201">
    <property type="entry name" value="ANK_REP_REGION DOMAIN-CONTAINING PROTEIN"/>
    <property type="match status" value="1"/>
</dbReference>
<dbReference type="OrthoDB" id="194358at2759"/>
<dbReference type="EMBL" id="KZ989363">
    <property type="protein sequence ID" value="RKP26664.1"/>
    <property type="molecule type" value="Genomic_DNA"/>
</dbReference>
<evidence type="ECO:0000256" key="3">
    <source>
        <dbReference type="PROSITE-ProRule" id="PRU00023"/>
    </source>
</evidence>
<dbReference type="SMART" id="SM00248">
    <property type="entry name" value="ANK"/>
    <property type="match status" value="3"/>
</dbReference>
<evidence type="ECO:0000313" key="5">
    <source>
        <dbReference type="EMBL" id="RKP26664.1"/>
    </source>
</evidence>
<sequence>MASFPSPPVDLPAPASGGGGSSSAAAQRVYRLAPDETVVLNSMIMSAVDRGDANEVRQLLKNVLSVSTRGIGTTPLHVAAQRGDIKIAAELLRVGYDVNVADHSGMTPLRLALQSEHIECAEFLKAAGGGISAQAVTNPVTDDELDALTSSMLSGMNHASTNGSMGASQERRGVQSMFGVPQSEADDDVSALMSLEQQLNTVRLAGHDQP</sequence>
<reference evidence="6" key="1">
    <citation type="journal article" date="2018" name="Nat. Microbiol.">
        <title>Leveraging single-cell genomics to expand the fungal tree of life.</title>
        <authorList>
            <person name="Ahrendt S.R."/>
            <person name="Quandt C.A."/>
            <person name="Ciobanu D."/>
            <person name="Clum A."/>
            <person name="Salamov A."/>
            <person name="Andreopoulos B."/>
            <person name="Cheng J.F."/>
            <person name="Woyke T."/>
            <person name="Pelin A."/>
            <person name="Henrissat B."/>
            <person name="Reynolds N.K."/>
            <person name="Benny G.L."/>
            <person name="Smith M.E."/>
            <person name="James T.Y."/>
            <person name="Grigoriev I.V."/>
        </authorList>
    </citation>
    <scope>NUCLEOTIDE SEQUENCE [LARGE SCALE GENOMIC DNA]</scope>
    <source>
        <strain evidence="6">Benny S71-1</strain>
    </source>
</reference>
<dbReference type="InterPro" id="IPR050776">
    <property type="entry name" value="Ank_Repeat/CDKN_Inhibitor"/>
</dbReference>
<keyword evidence="1" id="KW-0677">Repeat</keyword>
<dbReference type="PROSITE" id="PS50088">
    <property type="entry name" value="ANK_REPEAT"/>
    <property type="match status" value="1"/>
</dbReference>